<dbReference type="PROSITE" id="PS51257">
    <property type="entry name" value="PROKAR_LIPOPROTEIN"/>
    <property type="match status" value="1"/>
</dbReference>
<dbReference type="Pfam" id="PF07898">
    <property type="entry name" value="DUF1676"/>
    <property type="match status" value="2"/>
</dbReference>
<proteinExistence type="predicted"/>
<dbReference type="EMBL" id="CADCXU010005932">
    <property type="protein sequence ID" value="CAA9997779.1"/>
    <property type="molecule type" value="Genomic_DNA"/>
</dbReference>
<dbReference type="PANTHER" id="PTHR21879:SF14">
    <property type="entry name" value="OSIRIS 8"/>
    <property type="match status" value="1"/>
</dbReference>
<name>A0A6H5G4S5_9HEMI</name>
<keyword evidence="1" id="KW-1133">Transmembrane helix</keyword>
<dbReference type="OrthoDB" id="6620280at2759"/>
<feature type="transmembrane region" description="Helical" evidence="1">
    <location>
        <begin position="220"/>
        <end position="245"/>
    </location>
</feature>
<feature type="transmembrane region" description="Helical" evidence="1">
    <location>
        <begin position="119"/>
        <end position="137"/>
    </location>
</feature>
<dbReference type="Proteomes" id="UP000479000">
    <property type="component" value="Unassembled WGS sequence"/>
</dbReference>
<sequence>MPIGPSKLARKTGFVFFTCFGLGCCGVRCLCRSPGTHALAAVGRLETNRRLGGIEAASAASKGRTGGAAVKSRQASELEETPRLPMRMINHYLLLTYRSGVQAQAGPECRCLSMDMERTVVIVLLLCVLGFSVAEIINDNADSGRAEYVQQHQPEGPGGSLSDFLGDLTNGKGWDSEDFFENAQNEFREEGRDPLKKALLPFLIGITLKAGSIVPVKMMIMTFVVIMALVFAKLGLAISILLGYLQYQQRARAGIGCSRKSRWTRLPGLASGRPVAREGRGSPIPEKAGKTGEMTDVKSIYTGDRLFDQLSELYQQSSDRRGCGDVDFPSNLTYFQIFEMHRVRVFVFALSLLAMASAQDEKFALRVFEECTASGVDTTSCLKLKIVNALDRATRSRDLEIFDGVHLIATDVESSSPVSENEIESSLPRSLDDRDAALDDLIADRISKFFQTRSVQFKLSGMTDESARGLDEGRKRKRGGALLMYMLMSLGSIIPLKLGTLALLAGKALIISKLALALAAIVGLKKLMSGHDHHEGSYQVNSYCPQLSENALM</sequence>
<accession>A0A6H5G4S5</accession>
<dbReference type="AlphaFoldDB" id="A0A6H5G4S5"/>
<organism evidence="2 3">
    <name type="scientific">Nesidiocoris tenuis</name>
    <dbReference type="NCBI Taxonomy" id="355587"/>
    <lineage>
        <taxon>Eukaryota</taxon>
        <taxon>Metazoa</taxon>
        <taxon>Ecdysozoa</taxon>
        <taxon>Arthropoda</taxon>
        <taxon>Hexapoda</taxon>
        <taxon>Insecta</taxon>
        <taxon>Pterygota</taxon>
        <taxon>Neoptera</taxon>
        <taxon>Paraneoptera</taxon>
        <taxon>Hemiptera</taxon>
        <taxon>Heteroptera</taxon>
        <taxon>Panheteroptera</taxon>
        <taxon>Cimicomorpha</taxon>
        <taxon>Miridae</taxon>
        <taxon>Dicyphina</taxon>
        <taxon>Nesidiocoris</taxon>
    </lineage>
</organism>
<keyword evidence="3" id="KW-1185">Reference proteome</keyword>
<keyword evidence="1" id="KW-0812">Transmembrane</keyword>
<gene>
    <name evidence="2" type="ORF">NTEN_LOCUS4073</name>
</gene>
<feature type="transmembrane region" description="Helical" evidence="1">
    <location>
        <begin position="480"/>
        <end position="498"/>
    </location>
</feature>
<dbReference type="GO" id="GO:0016020">
    <property type="term" value="C:membrane"/>
    <property type="evidence" value="ECO:0007669"/>
    <property type="project" value="TreeGrafter"/>
</dbReference>
<evidence type="ECO:0000256" key="1">
    <source>
        <dbReference type="SAM" id="Phobius"/>
    </source>
</evidence>
<reference evidence="2 3" key="1">
    <citation type="submission" date="2020-02" db="EMBL/GenBank/DDBJ databases">
        <authorList>
            <person name="Ferguson B K."/>
        </authorList>
    </citation>
    <scope>NUCLEOTIDE SEQUENCE [LARGE SCALE GENOMIC DNA]</scope>
</reference>
<evidence type="ECO:0000313" key="2">
    <source>
        <dbReference type="EMBL" id="CAA9997779.1"/>
    </source>
</evidence>
<keyword evidence="1" id="KW-0472">Membrane</keyword>
<evidence type="ECO:0000313" key="3">
    <source>
        <dbReference type="Proteomes" id="UP000479000"/>
    </source>
</evidence>
<dbReference type="PANTHER" id="PTHR21879">
    <property type="entry name" value="FI03362P-RELATED-RELATED"/>
    <property type="match status" value="1"/>
</dbReference>
<protein>
    <submittedName>
        <fullName evidence="2">Uncharacterized protein</fullName>
    </submittedName>
</protein>
<feature type="transmembrane region" description="Helical" evidence="1">
    <location>
        <begin position="504"/>
        <end position="524"/>
    </location>
</feature>
<dbReference type="InterPro" id="IPR012464">
    <property type="entry name" value="DUF1676"/>
</dbReference>